<evidence type="ECO:0000256" key="1">
    <source>
        <dbReference type="SAM" id="MobiDB-lite"/>
    </source>
</evidence>
<reference evidence="2 3" key="1">
    <citation type="journal article" date="2022" name="bioRxiv">
        <title>Genomics of Preaxostyla Flagellates Illuminates Evolutionary Transitions and the Path Towards Mitochondrial Loss.</title>
        <authorList>
            <person name="Novak L.V.F."/>
            <person name="Treitli S.C."/>
            <person name="Pyrih J."/>
            <person name="Halakuc P."/>
            <person name="Pipaliya S.V."/>
            <person name="Vacek V."/>
            <person name="Brzon O."/>
            <person name="Soukal P."/>
            <person name="Eme L."/>
            <person name="Dacks J.B."/>
            <person name="Karnkowska A."/>
            <person name="Elias M."/>
            <person name="Hampl V."/>
        </authorList>
    </citation>
    <scope>NUCLEOTIDE SEQUENCE [LARGE SCALE GENOMIC DNA]</scope>
    <source>
        <strain evidence="2">NAU3</strain>
        <tissue evidence="2">Gut</tissue>
    </source>
</reference>
<protein>
    <submittedName>
        <fullName evidence="2">Uncharacterized protein</fullName>
    </submittedName>
</protein>
<evidence type="ECO:0000313" key="3">
    <source>
        <dbReference type="Proteomes" id="UP001281761"/>
    </source>
</evidence>
<name>A0ABQ9WZ56_9EUKA</name>
<sequence length="342" mass="38612">MRIGEDASSKDDNGRLGGHSKQSCSTLKKAVGGSCVTLNRSKHLSWNEPSSAGIDVGNGQLGPHVEQPLRSLQISRLDVISSFHVIRNRIIVILHLQVSPLSSLISPARQQFTRSQSTNTPDPFGAFDKHTRPIWSIRQTHPTHLEHSTNTPDPFGALDKHTRPIWSTRQTHPTHLEHSTNTPDPFGAFDKHTRPIWSIRQTHPTHLEHSTNTPDPFGALDKHTRPIWSIRQTHPTHLEHSTNTPDPFGAFDKHTRPIWGTRQHDQLVVRRCHCEGCDGDNPERSCSPHSESTHDPQLWCRQSTTAFQQMSILLAERRRKDCTSRVLSNNPSFPHLVGTHKF</sequence>
<comment type="caution">
    <text evidence="2">The sequence shown here is derived from an EMBL/GenBank/DDBJ whole genome shotgun (WGS) entry which is preliminary data.</text>
</comment>
<organism evidence="2 3">
    <name type="scientific">Blattamonas nauphoetae</name>
    <dbReference type="NCBI Taxonomy" id="2049346"/>
    <lineage>
        <taxon>Eukaryota</taxon>
        <taxon>Metamonada</taxon>
        <taxon>Preaxostyla</taxon>
        <taxon>Oxymonadida</taxon>
        <taxon>Blattamonas</taxon>
    </lineage>
</organism>
<dbReference type="EMBL" id="JARBJD010000284">
    <property type="protein sequence ID" value="KAK2944789.1"/>
    <property type="molecule type" value="Genomic_DNA"/>
</dbReference>
<gene>
    <name evidence="2" type="ORF">BLNAU_20262</name>
</gene>
<accession>A0ABQ9WZ56</accession>
<feature type="region of interest" description="Disordered" evidence="1">
    <location>
        <begin position="1"/>
        <end position="23"/>
    </location>
</feature>
<keyword evidence="3" id="KW-1185">Reference proteome</keyword>
<feature type="compositionally biased region" description="Basic and acidic residues" evidence="1">
    <location>
        <begin position="1"/>
        <end position="14"/>
    </location>
</feature>
<evidence type="ECO:0000313" key="2">
    <source>
        <dbReference type="EMBL" id="KAK2944789.1"/>
    </source>
</evidence>
<proteinExistence type="predicted"/>
<dbReference type="Proteomes" id="UP001281761">
    <property type="component" value="Unassembled WGS sequence"/>
</dbReference>